<dbReference type="GO" id="GO:0032259">
    <property type="term" value="P:methylation"/>
    <property type="evidence" value="ECO:0007669"/>
    <property type="project" value="UniProtKB-KW"/>
</dbReference>
<reference evidence="5" key="1">
    <citation type="journal article" date="2014" name="Nucleic Acids Res.">
        <title>The evolutionary dynamics of variant antigen genes in Babesia reveal a history of genomic innovation underlying host-parasite interaction.</title>
        <authorList>
            <person name="Jackson A.P."/>
            <person name="Otto T.D."/>
            <person name="Darby A."/>
            <person name="Ramaprasad A."/>
            <person name="Xia D."/>
            <person name="Echaide I.E."/>
            <person name="Farber M."/>
            <person name="Gahlot S."/>
            <person name="Gamble J."/>
            <person name="Gupta D."/>
            <person name="Gupta Y."/>
            <person name="Jackson L."/>
            <person name="Malandrin L."/>
            <person name="Malas T.B."/>
            <person name="Moussa E."/>
            <person name="Nair M."/>
            <person name="Reid A.J."/>
            <person name="Sanders M."/>
            <person name="Sharma J."/>
            <person name="Tracey A."/>
            <person name="Quail M.A."/>
            <person name="Weir W."/>
            <person name="Wastling J.M."/>
            <person name="Hall N."/>
            <person name="Willadsen P."/>
            <person name="Lingelbach K."/>
            <person name="Shiels B."/>
            <person name="Tait A."/>
            <person name="Berriman M."/>
            <person name="Allred D.R."/>
            <person name="Pain A."/>
        </authorList>
    </citation>
    <scope>NUCLEOTIDE SEQUENCE [LARGE SCALE GENOMIC DNA]</scope>
    <source>
        <strain evidence="5">Bond</strain>
    </source>
</reference>
<evidence type="ECO:0000313" key="5">
    <source>
        <dbReference type="Proteomes" id="UP000033188"/>
    </source>
</evidence>
<dbReference type="OrthoDB" id="270651at2759"/>
<dbReference type="InterPro" id="IPR001537">
    <property type="entry name" value="SpoU_MeTrfase"/>
</dbReference>
<dbReference type="InterPro" id="IPR051259">
    <property type="entry name" value="rRNA_Methyltransferase"/>
</dbReference>
<evidence type="ECO:0000256" key="2">
    <source>
        <dbReference type="ARBA" id="ARBA00022679"/>
    </source>
</evidence>
<keyword evidence="2" id="KW-0808">Transferase</keyword>
<dbReference type="Gene3D" id="3.40.1280.10">
    <property type="match status" value="1"/>
</dbReference>
<proteinExistence type="predicted"/>
<dbReference type="EMBL" id="LK391710">
    <property type="protein sequence ID" value="CDR97780.1"/>
    <property type="molecule type" value="Genomic_DNA"/>
</dbReference>
<dbReference type="GeneID" id="24566321"/>
<dbReference type="STRING" id="5866.A0A061DES3"/>
<dbReference type="Proteomes" id="UP000033188">
    <property type="component" value="Chromosome 4"/>
</dbReference>
<keyword evidence="1" id="KW-0489">Methyltransferase</keyword>
<protein>
    <recommendedName>
        <fullName evidence="3">tRNA/rRNA methyltransferase SpoU type domain-containing protein</fullName>
    </recommendedName>
</protein>
<evidence type="ECO:0000313" key="4">
    <source>
        <dbReference type="EMBL" id="CDR97780.1"/>
    </source>
</evidence>
<dbReference type="PANTHER" id="PTHR43191">
    <property type="entry name" value="RRNA METHYLTRANSFERASE 3"/>
    <property type="match status" value="1"/>
</dbReference>
<keyword evidence="5" id="KW-1185">Reference proteome</keyword>
<accession>A0A061DES3</accession>
<dbReference type="GO" id="GO:0003723">
    <property type="term" value="F:RNA binding"/>
    <property type="evidence" value="ECO:0007669"/>
    <property type="project" value="InterPro"/>
</dbReference>
<dbReference type="GO" id="GO:0008173">
    <property type="term" value="F:RNA methyltransferase activity"/>
    <property type="evidence" value="ECO:0007669"/>
    <property type="project" value="InterPro"/>
</dbReference>
<evidence type="ECO:0000259" key="3">
    <source>
        <dbReference type="Pfam" id="PF00588"/>
    </source>
</evidence>
<dbReference type="Pfam" id="PF00588">
    <property type="entry name" value="SpoU_methylase"/>
    <property type="match status" value="1"/>
</dbReference>
<dbReference type="VEuPathDB" id="PiroplasmaDB:BBBOND_0402680"/>
<dbReference type="AlphaFoldDB" id="A0A061DES3"/>
<organism evidence="4 5">
    <name type="scientific">Babesia bigemina</name>
    <dbReference type="NCBI Taxonomy" id="5866"/>
    <lineage>
        <taxon>Eukaryota</taxon>
        <taxon>Sar</taxon>
        <taxon>Alveolata</taxon>
        <taxon>Apicomplexa</taxon>
        <taxon>Aconoidasida</taxon>
        <taxon>Piroplasmida</taxon>
        <taxon>Babesiidae</taxon>
        <taxon>Babesia</taxon>
    </lineage>
</organism>
<dbReference type="RefSeq" id="XP_012769966.1">
    <property type="nucleotide sequence ID" value="XM_012914512.1"/>
</dbReference>
<dbReference type="InterPro" id="IPR029028">
    <property type="entry name" value="Alpha/beta_knot_MTases"/>
</dbReference>
<dbReference type="SUPFAM" id="SSF75217">
    <property type="entry name" value="alpha/beta knot"/>
    <property type="match status" value="1"/>
</dbReference>
<feature type="domain" description="tRNA/rRNA methyltransferase SpoU type" evidence="3">
    <location>
        <begin position="223"/>
        <end position="335"/>
    </location>
</feature>
<sequence length="337" mass="37577">MIARGRLARRLRITNTVADGIRPSVFCKRSRFTAPVAAEAPTHLRLQKAAVTRPTVQLPSWLSVTDPAAPSEEVCDAVSTELSPRLRNVRPFSATQLALFKAHPVVQATPSRKNEVVKHLWRLRVNAAYRKAQDRRLVTSAGVVLHMLKHTGCLFNNIFTSDRGLVESILAAEEYRSRYSRVQLVNRSIVKYCLRGTTAAVESADTLAEAIVPKPSVPHKPRLVLALDNVRYPQNIGSIVRSAVAFNVDLVFYLKGTADPFDWKVSQITGGLQFMLPYVRGDARELKRLCKIHRLTPVVAHLEGQQVDDLEIKQGLCIILSNESHGPDPDILKFAKR</sequence>
<dbReference type="InterPro" id="IPR029026">
    <property type="entry name" value="tRNA_m1G_MTases_N"/>
</dbReference>
<dbReference type="PANTHER" id="PTHR43191:SF2">
    <property type="entry name" value="RRNA METHYLTRANSFERASE 3, MITOCHONDRIAL"/>
    <property type="match status" value="1"/>
</dbReference>
<evidence type="ECO:0000256" key="1">
    <source>
        <dbReference type="ARBA" id="ARBA00022603"/>
    </source>
</evidence>
<dbReference type="KEGG" id="bbig:BBBOND_0402680"/>
<name>A0A061DES3_BABBI</name>
<dbReference type="OMA" id="RGASFQI"/>
<dbReference type="GO" id="GO:0006396">
    <property type="term" value="P:RNA processing"/>
    <property type="evidence" value="ECO:0007669"/>
    <property type="project" value="InterPro"/>
</dbReference>
<dbReference type="CDD" id="cd18095">
    <property type="entry name" value="SpoU-like_rRNA-MTase"/>
    <property type="match status" value="1"/>
</dbReference>
<gene>
    <name evidence="4" type="ORF">BBBOND_0402680</name>
</gene>